<dbReference type="Proteomes" id="UP000440716">
    <property type="component" value="Unassembled WGS sequence"/>
</dbReference>
<accession>A0A7K1RLL0</accession>
<proteinExistence type="predicted"/>
<gene>
    <name evidence="1" type="ORF">GOZ88_22520</name>
</gene>
<name>A0A7K1RLL0_AGRVI</name>
<dbReference type="EMBL" id="WPHU01000010">
    <property type="protein sequence ID" value="MVA58887.1"/>
    <property type="molecule type" value="Genomic_DNA"/>
</dbReference>
<dbReference type="AlphaFoldDB" id="A0A7K1RLL0"/>
<comment type="caution">
    <text evidence="1">The sequence shown here is derived from an EMBL/GenBank/DDBJ whole genome shotgun (WGS) entry which is preliminary data.</text>
</comment>
<sequence length="212" mass="24186">MKGAETFTLRDLELMARTEQEKISLGRMMLHLNADRYEAFVKLVDRAIVFVVGEITSDPSSKQDMDEDELTEFLRLGLKSMGFNASHDTKTGGHCDIVIEEHGNLKWLGEAKKIDETNSNWLFQGYLQLTTRYTNGRLDQAFGGMIIYSYIENTVKMMATWQKYLLEKQPSSSLHEINASGTVFTTKDIIASSGTDYFVKHIPVQLYFKPLH</sequence>
<reference evidence="1 2" key="1">
    <citation type="submission" date="2019-12" db="EMBL/GenBank/DDBJ databases">
        <title>Whole-genome sequencing of Allorhizobium vitis.</title>
        <authorList>
            <person name="Gan H.M."/>
            <person name="Szegedi E."/>
            <person name="Burr T."/>
            <person name="Savka M.A."/>
        </authorList>
    </citation>
    <scope>NUCLEOTIDE SEQUENCE [LARGE SCALE GENOMIC DNA]</scope>
    <source>
        <strain evidence="1 2">CG415</strain>
    </source>
</reference>
<evidence type="ECO:0000313" key="1">
    <source>
        <dbReference type="EMBL" id="MVA58887.1"/>
    </source>
</evidence>
<organism evidence="1 2">
    <name type="scientific">Agrobacterium vitis</name>
    <name type="common">Rhizobium vitis</name>
    <dbReference type="NCBI Taxonomy" id="373"/>
    <lineage>
        <taxon>Bacteria</taxon>
        <taxon>Pseudomonadati</taxon>
        <taxon>Pseudomonadota</taxon>
        <taxon>Alphaproteobacteria</taxon>
        <taxon>Hyphomicrobiales</taxon>
        <taxon>Rhizobiaceae</taxon>
        <taxon>Rhizobium/Agrobacterium group</taxon>
        <taxon>Agrobacterium</taxon>
    </lineage>
</organism>
<evidence type="ECO:0008006" key="3">
    <source>
        <dbReference type="Google" id="ProtNLM"/>
    </source>
</evidence>
<protein>
    <recommendedName>
        <fullName evidence="3">Restriction endonuclease</fullName>
    </recommendedName>
</protein>
<dbReference type="RefSeq" id="WP_156592684.1">
    <property type="nucleotide sequence ID" value="NZ_WPHU01000010.1"/>
</dbReference>
<evidence type="ECO:0000313" key="2">
    <source>
        <dbReference type="Proteomes" id="UP000440716"/>
    </source>
</evidence>